<dbReference type="RefSeq" id="XP_003093469.2">
    <property type="nucleotide sequence ID" value="XM_003093421.2"/>
</dbReference>
<dbReference type="Proteomes" id="UP000008281">
    <property type="component" value="Unassembled WGS sequence"/>
</dbReference>
<name>E3NDN0_CAERE</name>
<protein>
    <submittedName>
        <fullName evidence="2">Uncharacterized protein</fullName>
    </submittedName>
</protein>
<organism evidence="3">
    <name type="scientific">Caenorhabditis remanei</name>
    <name type="common">Caenorhabditis vulgaris</name>
    <dbReference type="NCBI Taxonomy" id="31234"/>
    <lineage>
        <taxon>Eukaryota</taxon>
        <taxon>Metazoa</taxon>
        <taxon>Ecdysozoa</taxon>
        <taxon>Nematoda</taxon>
        <taxon>Chromadorea</taxon>
        <taxon>Rhabditida</taxon>
        <taxon>Rhabditina</taxon>
        <taxon>Rhabditomorpha</taxon>
        <taxon>Rhabditoidea</taxon>
        <taxon>Rhabditidae</taxon>
        <taxon>Peloderinae</taxon>
        <taxon>Caenorhabditis</taxon>
    </lineage>
</organism>
<keyword evidence="3" id="KW-1185">Reference proteome</keyword>
<gene>
    <name evidence="2" type="ORF">CRE_26776</name>
</gene>
<feature type="compositionally biased region" description="Basic residues" evidence="1">
    <location>
        <begin position="168"/>
        <end position="183"/>
    </location>
</feature>
<evidence type="ECO:0000313" key="2">
    <source>
        <dbReference type="EMBL" id="EFO94078.1"/>
    </source>
</evidence>
<dbReference type="GeneID" id="9822816"/>
<sequence>MYYQLQHYKTMASNLTKKFLKEGRENREKQLEFLSMKTRYHKNLERVVRNLRTEKRVSEQLKKRLDDANKLIKSLSEQKGLAGNVKQEIPELDTPRVIKEIKEEIEEQEDEDQDSELEKQSFPIKKSPETVAIHWLKIENKRLTQELRLQESRSKAEPKKKLEEFKPKKLRSKKKKDQKRNGRGGRIGKLAPTGFLIDT</sequence>
<feature type="compositionally biased region" description="Acidic residues" evidence="1">
    <location>
        <begin position="103"/>
        <end position="115"/>
    </location>
</feature>
<accession>E3NDN0</accession>
<evidence type="ECO:0000313" key="3">
    <source>
        <dbReference type="Proteomes" id="UP000008281"/>
    </source>
</evidence>
<feature type="region of interest" description="Disordered" evidence="1">
    <location>
        <begin position="100"/>
        <end position="125"/>
    </location>
</feature>
<proteinExistence type="predicted"/>
<dbReference type="EMBL" id="DS268612">
    <property type="protein sequence ID" value="EFO94078.1"/>
    <property type="molecule type" value="Genomic_DNA"/>
</dbReference>
<dbReference type="HOGENOM" id="CLU_125142_0_0_1"/>
<dbReference type="KEGG" id="crq:GCK72_012401"/>
<evidence type="ECO:0000256" key="1">
    <source>
        <dbReference type="SAM" id="MobiDB-lite"/>
    </source>
</evidence>
<dbReference type="AlphaFoldDB" id="E3NDN0"/>
<dbReference type="CTD" id="9822816"/>
<feature type="compositionally biased region" description="Basic and acidic residues" evidence="1">
    <location>
        <begin position="149"/>
        <end position="167"/>
    </location>
</feature>
<reference evidence="2" key="1">
    <citation type="submission" date="2007-07" db="EMBL/GenBank/DDBJ databases">
        <title>PCAP assembly of the Caenorhabditis remanei genome.</title>
        <authorList>
            <consortium name="The Caenorhabditis remanei Sequencing Consortium"/>
            <person name="Wilson R.K."/>
        </authorList>
    </citation>
    <scope>NUCLEOTIDE SEQUENCE [LARGE SCALE GENOMIC DNA]</scope>
    <source>
        <strain evidence="2">PB4641</strain>
    </source>
</reference>
<feature type="region of interest" description="Disordered" evidence="1">
    <location>
        <begin position="149"/>
        <end position="199"/>
    </location>
</feature>